<feature type="compositionally biased region" description="Basic and acidic residues" evidence="1">
    <location>
        <begin position="314"/>
        <end position="327"/>
    </location>
</feature>
<dbReference type="AlphaFoldDB" id="A0A914W3M9"/>
<feature type="region of interest" description="Disordered" evidence="1">
    <location>
        <begin position="1"/>
        <end position="62"/>
    </location>
</feature>
<dbReference type="WBParaSite" id="PSAMB.scaffold298size58459.g4364.t1">
    <property type="protein sequence ID" value="PSAMB.scaffold298size58459.g4364.t1"/>
    <property type="gene ID" value="PSAMB.scaffold298size58459.g4364"/>
</dbReference>
<feature type="compositionally biased region" description="Acidic residues" evidence="1">
    <location>
        <begin position="13"/>
        <end position="31"/>
    </location>
</feature>
<dbReference type="InterPro" id="IPR029614">
    <property type="entry name" value="CECR2"/>
</dbReference>
<evidence type="ECO:0000256" key="1">
    <source>
        <dbReference type="SAM" id="MobiDB-lite"/>
    </source>
</evidence>
<name>A0A914W3M9_9BILA</name>
<feature type="region of interest" description="Disordered" evidence="1">
    <location>
        <begin position="654"/>
        <end position="685"/>
    </location>
</feature>
<feature type="compositionally biased region" description="Basic and acidic residues" evidence="1">
    <location>
        <begin position="450"/>
        <end position="469"/>
    </location>
</feature>
<evidence type="ECO:0000313" key="2">
    <source>
        <dbReference type="Proteomes" id="UP000887566"/>
    </source>
</evidence>
<feature type="compositionally biased region" description="Basic and acidic residues" evidence="1">
    <location>
        <begin position="411"/>
        <end position="421"/>
    </location>
</feature>
<feature type="compositionally biased region" description="Basic residues" evidence="1">
    <location>
        <begin position="676"/>
        <end position="685"/>
    </location>
</feature>
<feature type="compositionally biased region" description="Polar residues" evidence="1">
    <location>
        <begin position="331"/>
        <end position="363"/>
    </location>
</feature>
<dbReference type="PANTHER" id="PTHR47092:SF1">
    <property type="entry name" value="CHROMATIN REMODELING REGULATOR CECR2"/>
    <property type="match status" value="1"/>
</dbReference>
<organism evidence="2 3">
    <name type="scientific">Plectus sambesii</name>
    <dbReference type="NCBI Taxonomy" id="2011161"/>
    <lineage>
        <taxon>Eukaryota</taxon>
        <taxon>Metazoa</taxon>
        <taxon>Ecdysozoa</taxon>
        <taxon>Nematoda</taxon>
        <taxon>Chromadorea</taxon>
        <taxon>Plectida</taxon>
        <taxon>Plectina</taxon>
        <taxon>Plectoidea</taxon>
        <taxon>Plectidae</taxon>
        <taxon>Plectus</taxon>
    </lineage>
</organism>
<feature type="compositionally biased region" description="Basic and acidic residues" evidence="1">
    <location>
        <begin position="654"/>
        <end position="675"/>
    </location>
</feature>
<feature type="compositionally biased region" description="Basic residues" evidence="1">
    <location>
        <begin position="300"/>
        <end position="309"/>
    </location>
</feature>
<dbReference type="PANTHER" id="PTHR47092">
    <property type="entry name" value="CAT EYE SYNDROME CRITICAL REGION PROTEIN 2"/>
    <property type="match status" value="1"/>
</dbReference>
<dbReference type="Proteomes" id="UP000887566">
    <property type="component" value="Unplaced"/>
</dbReference>
<protein>
    <submittedName>
        <fullName evidence="3">Cat eye syndrome critical region protein 2</fullName>
    </submittedName>
</protein>
<sequence length="685" mass="77198">MRLRTRAKTAAAVEEEQEAPEEPEKPDDDDDGRSATPESDGDGDESRPADEPIPAENAANARKNKNTNEMQQMWEVPAVAHFCSLFRATFKLVDFDIEDLEEALAIDSDCAEQGGRSSLLVDLLIGLLKGCIGRRDITLLNYNQFLHDLLELQWVGGGLGVNPLGLSRDKANFHTLPVHVKVKLLHGLCEWRLERPDVETLTKNLTGESLRVNPLGQDDQGNTYWYFYGTRLYKEEPEPVKIRIATTSKKKKRGRASQPVEDEEEAESDAVAAKQPPPKTTTPQAKKRKRRPGSYGASSSKRKKRKVSPTKKSTQKEEQSGDEKVDESVDSSRPSTPSVTNAAQAANSSTKSNGDTNFNQVRRQLSARAEAVARSGRSSPSSEANGEANGGESYRDLIERIYSRDEDEDTRDTPLLDDSRRSSPVLDEASRQSTKMKDEPIDDGEATADETMKTADADQSALKHEDTHDSTALSDGLSADDKSGLVADDKNGLVTDDKSGLVTDDQAPSQSTDVDSKDMAMEVKDEKQLSPEPVGPPPYEQELLRFDAATDTRWYVVCKDMMDWKALADSFRTSRSKLEKMLYSILKKEFLPSIEEIYAQKEKEQEKKLAALIAKRTSDRLEVKRLQREEEIKELEMREKAEWERLAQIDLEKRRKAEQQTREQRQRQRELDRERQHRLKMRAKE</sequence>
<keyword evidence="2" id="KW-1185">Reference proteome</keyword>
<feature type="compositionally biased region" description="Basic and acidic residues" evidence="1">
    <location>
        <begin position="393"/>
        <end position="404"/>
    </location>
</feature>
<feature type="region of interest" description="Disordered" evidence="1">
    <location>
        <begin position="244"/>
        <end position="540"/>
    </location>
</feature>
<dbReference type="GO" id="GO:0006338">
    <property type="term" value="P:chromatin remodeling"/>
    <property type="evidence" value="ECO:0007669"/>
    <property type="project" value="InterPro"/>
</dbReference>
<feature type="compositionally biased region" description="Basic and acidic residues" evidence="1">
    <location>
        <begin position="479"/>
        <end position="499"/>
    </location>
</feature>
<evidence type="ECO:0000313" key="3">
    <source>
        <dbReference type="WBParaSite" id="PSAMB.scaffold298size58459.g4364.t1"/>
    </source>
</evidence>
<proteinExistence type="predicted"/>
<reference evidence="3" key="1">
    <citation type="submission" date="2022-11" db="UniProtKB">
        <authorList>
            <consortium name="WormBaseParasite"/>
        </authorList>
    </citation>
    <scope>IDENTIFICATION</scope>
</reference>
<dbReference type="GO" id="GO:0090537">
    <property type="term" value="C:CERF complex"/>
    <property type="evidence" value="ECO:0007669"/>
    <property type="project" value="InterPro"/>
</dbReference>
<feature type="compositionally biased region" description="Basic and acidic residues" evidence="1">
    <location>
        <begin position="514"/>
        <end position="529"/>
    </location>
</feature>
<accession>A0A914W3M9</accession>